<gene>
    <name evidence="1" type="ORF">FKX85_08325</name>
</gene>
<dbReference type="EMBL" id="CP041253">
    <property type="protein sequence ID" value="QDH79042.1"/>
    <property type="molecule type" value="Genomic_DNA"/>
</dbReference>
<reference evidence="1 2" key="1">
    <citation type="submission" date="2019-06" db="EMBL/GenBank/DDBJ databases">
        <title>Echinicola alkalisoli sp. nov. isolated from saline soil.</title>
        <authorList>
            <person name="Sun J.-Q."/>
            <person name="Xu L."/>
        </authorList>
    </citation>
    <scope>NUCLEOTIDE SEQUENCE [LARGE SCALE GENOMIC DNA]</scope>
    <source>
        <strain evidence="1 2">LN3S3</strain>
    </source>
</reference>
<accession>A0A514CGU5</accession>
<evidence type="ECO:0000313" key="2">
    <source>
        <dbReference type="Proteomes" id="UP000316614"/>
    </source>
</evidence>
<name>A0A514CGU5_9BACT</name>
<dbReference type="KEGG" id="echi:FKX85_08325"/>
<dbReference type="RefSeq" id="WP_141614294.1">
    <property type="nucleotide sequence ID" value="NZ_CP041253.1"/>
</dbReference>
<proteinExistence type="predicted"/>
<sequence>MQYSFVFILVILFIGCNHKSKENQSPSSQISIKDAPQLPSSNLEIIEAIPLETTSENLMGAWLRIRSSNSQLFVMDEESKQKSIHVFDKSGTYSGKMAEEGDGPEKIPSLNDFYVNTNGELEILSTIGNKSTIYQFGETGEKTLVLEMDYVASSFTKLPNGDYLLYGSYNLPVTKYRIIKVTPSGEITDRYLPNEYSGELLPMTERNFLQTGGKHYFIESFNNRAYRFHNDSLATAFEVDFGSYAIPNSFWEMNIMESFAMLNEKGFANLVGLFESNEITTLECMFQGPFGTYKQLIFVNHPDKSISKIKVSEEDTPVFYHPIGMDQDDNILFLTYHQALLDFLKKSGQSPGFQLPQQEFDYPIIISTTLTP</sequence>
<dbReference type="Proteomes" id="UP000316614">
    <property type="component" value="Chromosome"/>
</dbReference>
<keyword evidence="2" id="KW-1185">Reference proteome</keyword>
<dbReference type="Pfam" id="PF17170">
    <property type="entry name" value="DUF5128"/>
    <property type="match status" value="1"/>
</dbReference>
<dbReference type="AlphaFoldDB" id="A0A514CGU5"/>
<dbReference type="OrthoDB" id="819631at2"/>
<evidence type="ECO:0000313" key="1">
    <source>
        <dbReference type="EMBL" id="QDH79042.1"/>
    </source>
</evidence>
<protein>
    <submittedName>
        <fullName evidence="1">6-bladed beta-propeller</fullName>
    </submittedName>
</protein>
<organism evidence="1 2">
    <name type="scientific">Echinicola soli</name>
    <dbReference type="NCBI Taxonomy" id="2591634"/>
    <lineage>
        <taxon>Bacteria</taxon>
        <taxon>Pseudomonadati</taxon>
        <taxon>Bacteroidota</taxon>
        <taxon>Cytophagia</taxon>
        <taxon>Cytophagales</taxon>
        <taxon>Cyclobacteriaceae</taxon>
        <taxon>Echinicola</taxon>
    </lineage>
</organism>